<protein>
    <submittedName>
        <fullName evidence="1">Uncharacterized protein</fullName>
    </submittedName>
</protein>
<reference evidence="1" key="2">
    <citation type="submission" date="2020-11" db="EMBL/GenBank/DDBJ databases">
        <authorList>
            <person name="McCartney M.A."/>
            <person name="Auch B."/>
            <person name="Kono T."/>
            <person name="Mallez S."/>
            <person name="Becker A."/>
            <person name="Gohl D.M."/>
            <person name="Silverstein K.A.T."/>
            <person name="Koren S."/>
            <person name="Bechman K.B."/>
            <person name="Herman A."/>
            <person name="Abrahante J.E."/>
            <person name="Garbe J."/>
        </authorList>
    </citation>
    <scope>NUCLEOTIDE SEQUENCE</scope>
    <source>
        <strain evidence="1">Duluth1</strain>
        <tissue evidence="1">Whole animal</tissue>
    </source>
</reference>
<dbReference type="AlphaFoldDB" id="A0A9D4RWC1"/>
<dbReference type="EMBL" id="JAIWYP010000001">
    <property type="protein sequence ID" value="KAH3881012.1"/>
    <property type="molecule type" value="Genomic_DNA"/>
</dbReference>
<dbReference type="Proteomes" id="UP000828390">
    <property type="component" value="Unassembled WGS sequence"/>
</dbReference>
<evidence type="ECO:0000313" key="1">
    <source>
        <dbReference type="EMBL" id="KAH3881012.1"/>
    </source>
</evidence>
<proteinExistence type="predicted"/>
<sequence length="119" mass="12982">MVSTGSGPAALLDAIAVKTSHVITTGHVMAPAHLECSDQAVNTLISHTSIPEWQNIRPTQTMFINMLLRLSTITLTRAVQQAMKPGINGGEGRFRTMSHSHTSSFTCKRIMQHSCHTIE</sequence>
<reference evidence="1" key="1">
    <citation type="journal article" date="2019" name="bioRxiv">
        <title>The Genome of the Zebra Mussel, Dreissena polymorpha: A Resource for Invasive Species Research.</title>
        <authorList>
            <person name="McCartney M.A."/>
            <person name="Auch B."/>
            <person name="Kono T."/>
            <person name="Mallez S."/>
            <person name="Zhang Y."/>
            <person name="Obille A."/>
            <person name="Becker A."/>
            <person name="Abrahante J.E."/>
            <person name="Garbe J."/>
            <person name="Badalamenti J.P."/>
            <person name="Herman A."/>
            <person name="Mangelson H."/>
            <person name="Liachko I."/>
            <person name="Sullivan S."/>
            <person name="Sone E.D."/>
            <person name="Koren S."/>
            <person name="Silverstein K.A.T."/>
            <person name="Beckman K.B."/>
            <person name="Gohl D.M."/>
        </authorList>
    </citation>
    <scope>NUCLEOTIDE SEQUENCE</scope>
    <source>
        <strain evidence="1">Duluth1</strain>
        <tissue evidence="1">Whole animal</tissue>
    </source>
</reference>
<accession>A0A9D4RWC1</accession>
<organism evidence="1 2">
    <name type="scientific">Dreissena polymorpha</name>
    <name type="common">Zebra mussel</name>
    <name type="synonym">Mytilus polymorpha</name>
    <dbReference type="NCBI Taxonomy" id="45954"/>
    <lineage>
        <taxon>Eukaryota</taxon>
        <taxon>Metazoa</taxon>
        <taxon>Spiralia</taxon>
        <taxon>Lophotrochozoa</taxon>
        <taxon>Mollusca</taxon>
        <taxon>Bivalvia</taxon>
        <taxon>Autobranchia</taxon>
        <taxon>Heteroconchia</taxon>
        <taxon>Euheterodonta</taxon>
        <taxon>Imparidentia</taxon>
        <taxon>Neoheterodontei</taxon>
        <taxon>Myida</taxon>
        <taxon>Dreissenoidea</taxon>
        <taxon>Dreissenidae</taxon>
        <taxon>Dreissena</taxon>
    </lineage>
</organism>
<comment type="caution">
    <text evidence="1">The sequence shown here is derived from an EMBL/GenBank/DDBJ whole genome shotgun (WGS) entry which is preliminary data.</text>
</comment>
<evidence type="ECO:0000313" key="2">
    <source>
        <dbReference type="Proteomes" id="UP000828390"/>
    </source>
</evidence>
<name>A0A9D4RWC1_DREPO</name>
<keyword evidence="2" id="KW-1185">Reference proteome</keyword>
<gene>
    <name evidence="1" type="ORF">DPMN_004935</name>
</gene>